<gene>
    <name evidence="2" type="ORF">NE237_013231</name>
</gene>
<comment type="caution">
    <text evidence="2">The sequence shown here is derived from an EMBL/GenBank/DDBJ whole genome shotgun (WGS) entry which is preliminary data.</text>
</comment>
<keyword evidence="1" id="KW-0175">Coiled coil</keyword>
<accession>A0A9Q0JZZ6</accession>
<reference evidence="2" key="1">
    <citation type="journal article" date="2023" name="Plant J.">
        <title>The genome of the king protea, Protea cynaroides.</title>
        <authorList>
            <person name="Chang J."/>
            <person name="Duong T.A."/>
            <person name="Schoeman C."/>
            <person name="Ma X."/>
            <person name="Roodt D."/>
            <person name="Barker N."/>
            <person name="Li Z."/>
            <person name="Van de Peer Y."/>
            <person name="Mizrachi E."/>
        </authorList>
    </citation>
    <scope>NUCLEOTIDE SEQUENCE</scope>
    <source>
        <tissue evidence="2">Young leaves</tissue>
    </source>
</reference>
<evidence type="ECO:0000313" key="2">
    <source>
        <dbReference type="EMBL" id="KAJ4956448.1"/>
    </source>
</evidence>
<protein>
    <submittedName>
        <fullName evidence="2">Uncharacterized protein</fullName>
    </submittedName>
</protein>
<keyword evidence="3" id="KW-1185">Reference proteome</keyword>
<evidence type="ECO:0000313" key="3">
    <source>
        <dbReference type="Proteomes" id="UP001141806"/>
    </source>
</evidence>
<evidence type="ECO:0000256" key="1">
    <source>
        <dbReference type="SAM" id="Coils"/>
    </source>
</evidence>
<feature type="coiled-coil region" evidence="1">
    <location>
        <begin position="33"/>
        <end position="67"/>
    </location>
</feature>
<proteinExistence type="predicted"/>
<dbReference type="Proteomes" id="UP001141806">
    <property type="component" value="Unassembled WGS sequence"/>
</dbReference>
<organism evidence="2 3">
    <name type="scientific">Protea cynaroides</name>
    <dbReference type="NCBI Taxonomy" id="273540"/>
    <lineage>
        <taxon>Eukaryota</taxon>
        <taxon>Viridiplantae</taxon>
        <taxon>Streptophyta</taxon>
        <taxon>Embryophyta</taxon>
        <taxon>Tracheophyta</taxon>
        <taxon>Spermatophyta</taxon>
        <taxon>Magnoliopsida</taxon>
        <taxon>Proteales</taxon>
        <taxon>Proteaceae</taxon>
        <taxon>Protea</taxon>
    </lineage>
</organism>
<dbReference type="EMBL" id="JAMYWD010000011">
    <property type="protein sequence ID" value="KAJ4956448.1"/>
    <property type="molecule type" value="Genomic_DNA"/>
</dbReference>
<dbReference type="AlphaFoldDB" id="A0A9Q0JZZ6"/>
<name>A0A9Q0JZZ6_9MAGN</name>
<sequence length="154" mass="16993">MKAEAERLKAVVDSERELGMEYRSQAALKDARLVQLQAALGAAETARQKAEVEVHKVEAMIAQAEAEAKSSASVWGQSVGPHHIWELSTNSSQAVIDIVIDECFKISAVISVMAMLVVVMAKLSRVPLVRLTVHQRCKGIISLYMPDFRHKLIQ</sequence>